<dbReference type="GO" id="GO:0016020">
    <property type="term" value="C:membrane"/>
    <property type="evidence" value="ECO:0007669"/>
    <property type="project" value="UniProtKB-SubCell"/>
</dbReference>
<protein>
    <recommendedName>
        <fullName evidence="6">ABC transmembrane type-1 domain-containing protein</fullName>
    </recommendedName>
</protein>
<feature type="transmembrane region" description="Helical" evidence="5">
    <location>
        <begin position="75"/>
        <end position="101"/>
    </location>
</feature>
<sequence>MLTISVILLLGRNGLITKHLLGLTGFNIYGLKGLVLVQTMGMFPIAYLVLTGILQSINPELEDSAMNLGASWRSVFSSVTLPLAIPGIASAWLLIFVTSLADFANPMVISGRFDVLSVQAYLQFTGMFNMPLGAGLAIMLLIPSMVAFLFQKYWVGKKSYITVTGKPYAARDFKVGRPVKYFLLSICTIISAMIVLFYITVIMGSLFKLWGLDYSLTLEHYKYSWDVGLKALKDTVTLSALATPFTGIMGMIIAFLVVRKHFMGKKAMEFVSMLSFAVPGTVVGIGYILAFNTPPLLLTGTGLILVLCFTFRNMPVGIESGVAALSQIDPAIEEAATNLGADSPHIFREITLPLIQPAFFAGLSYSFIRCMTAVSAIIFLVSVRWNHLTILILSETEIMRLGPASVLCVVLIVVVLFAVSLMRKFTERGPVRVFG</sequence>
<dbReference type="CDD" id="cd06261">
    <property type="entry name" value="TM_PBP2"/>
    <property type="match status" value="2"/>
</dbReference>
<evidence type="ECO:0000256" key="1">
    <source>
        <dbReference type="ARBA" id="ARBA00004141"/>
    </source>
</evidence>
<dbReference type="InterPro" id="IPR035906">
    <property type="entry name" value="MetI-like_sf"/>
</dbReference>
<feature type="transmembrane region" description="Helical" evidence="5">
    <location>
        <begin position="30"/>
        <end position="54"/>
    </location>
</feature>
<dbReference type="SUPFAM" id="SSF161098">
    <property type="entry name" value="MetI-like"/>
    <property type="match status" value="2"/>
</dbReference>
<feature type="transmembrane region" description="Helical" evidence="5">
    <location>
        <begin position="121"/>
        <end position="150"/>
    </location>
</feature>
<dbReference type="PROSITE" id="PS50928">
    <property type="entry name" value="ABC_TM1"/>
    <property type="match status" value="2"/>
</dbReference>
<keyword evidence="2 5" id="KW-0812">Transmembrane</keyword>
<feature type="domain" description="ABC transmembrane type-1" evidence="6">
    <location>
        <begin position="232"/>
        <end position="422"/>
    </location>
</feature>
<keyword evidence="4 5" id="KW-0472">Membrane</keyword>
<dbReference type="PANTHER" id="PTHR43496">
    <property type="entry name" value="PROTEIN LPLB"/>
    <property type="match status" value="1"/>
</dbReference>
<dbReference type="Gene3D" id="1.10.3720.10">
    <property type="entry name" value="MetI-like"/>
    <property type="match status" value="2"/>
</dbReference>
<comment type="caution">
    <text evidence="7">The sequence shown here is derived from an EMBL/GenBank/DDBJ whole genome shotgun (WGS) entry which is preliminary data.</text>
</comment>
<dbReference type="InterPro" id="IPR000515">
    <property type="entry name" value="MetI-like"/>
</dbReference>
<comment type="subcellular location">
    <subcellularLocation>
        <location evidence="1">Membrane</location>
        <topology evidence="1">Multi-pass membrane protein</topology>
    </subcellularLocation>
</comment>
<feature type="transmembrane region" description="Helical" evidence="5">
    <location>
        <begin position="236"/>
        <end position="258"/>
    </location>
</feature>
<evidence type="ECO:0000256" key="4">
    <source>
        <dbReference type="ARBA" id="ARBA00023136"/>
    </source>
</evidence>
<keyword evidence="3 5" id="KW-1133">Transmembrane helix</keyword>
<feature type="transmembrane region" description="Helical" evidence="5">
    <location>
        <begin position="401"/>
        <end position="422"/>
    </location>
</feature>
<feature type="transmembrane region" description="Helical" evidence="5">
    <location>
        <begin position="181"/>
        <end position="207"/>
    </location>
</feature>
<dbReference type="Pfam" id="PF00528">
    <property type="entry name" value="BPD_transp_1"/>
    <property type="match status" value="2"/>
</dbReference>
<accession>X1BNA4</accession>
<gene>
    <name evidence="7" type="ORF">S01H4_02587</name>
</gene>
<reference evidence="7" key="1">
    <citation type="journal article" date="2014" name="Front. Microbiol.">
        <title>High frequency of phylogenetically diverse reductive dehalogenase-homologous genes in deep subseafloor sedimentary metagenomes.</title>
        <authorList>
            <person name="Kawai M."/>
            <person name="Futagami T."/>
            <person name="Toyoda A."/>
            <person name="Takaki Y."/>
            <person name="Nishi S."/>
            <person name="Hori S."/>
            <person name="Arai W."/>
            <person name="Tsubouchi T."/>
            <person name="Morono Y."/>
            <person name="Uchiyama I."/>
            <person name="Ito T."/>
            <person name="Fujiyama A."/>
            <person name="Inagaki F."/>
            <person name="Takami H."/>
        </authorList>
    </citation>
    <scope>NUCLEOTIDE SEQUENCE</scope>
    <source>
        <strain evidence="7">Expedition CK06-06</strain>
    </source>
</reference>
<feature type="transmembrane region" description="Helical" evidence="5">
    <location>
        <begin position="358"/>
        <end position="381"/>
    </location>
</feature>
<proteinExistence type="predicted"/>
<organism evidence="7">
    <name type="scientific">marine sediment metagenome</name>
    <dbReference type="NCBI Taxonomy" id="412755"/>
    <lineage>
        <taxon>unclassified sequences</taxon>
        <taxon>metagenomes</taxon>
        <taxon>ecological metagenomes</taxon>
    </lineage>
</organism>
<dbReference type="PANTHER" id="PTHR43496:SF1">
    <property type="entry name" value="POLYGALACTURONAN_RHAMNOGALACTURONAN TRANSPORT SYSTEM PERMEASE PROTEIN YTEP"/>
    <property type="match status" value="1"/>
</dbReference>
<dbReference type="AlphaFoldDB" id="X1BNA4"/>
<name>X1BNA4_9ZZZZ</name>
<evidence type="ECO:0000256" key="5">
    <source>
        <dbReference type="SAM" id="Phobius"/>
    </source>
</evidence>
<feature type="transmembrane region" description="Helical" evidence="5">
    <location>
        <begin position="270"/>
        <end position="290"/>
    </location>
</feature>
<evidence type="ECO:0000256" key="2">
    <source>
        <dbReference type="ARBA" id="ARBA00022692"/>
    </source>
</evidence>
<evidence type="ECO:0000313" key="7">
    <source>
        <dbReference type="EMBL" id="GAG73606.1"/>
    </source>
</evidence>
<evidence type="ECO:0000256" key="3">
    <source>
        <dbReference type="ARBA" id="ARBA00022989"/>
    </source>
</evidence>
<evidence type="ECO:0000259" key="6">
    <source>
        <dbReference type="PROSITE" id="PS50928"/>
    </source>
</evidence>
<feature type="domain" description="ABC transmembrane type-1" evidence="6">
    <location>
        <begin position="1"/>
        <end position="151"/>
    </location>
</feature>
<dbReference type="GO" id="GO:0055085">
    <property type="term" value="P:transmembrane transport"/>
    <property type="evidence" value="ECO:0007669"/>
    <property type="project" value="InterPro"/>
</dbReference>
<dbReference type="EMBL" id="BART01000575">
    <property type="protein sequence ID" value="GAG73606.1"/>
    <property type="molecule type" value="Genomic_DNA"/>
</dbReference>